<evidence type="ECO:0000256" key="12">
    <source>
        <dbReference type="ARBA" id="ARBA00022803"/>
    </source>
</evidence>
<evidence type="ECO:0000256" key="14">
    <source>
        <dbReference type="ARBA" id="ARBA00023242"/>
    </source>
</evidence>
<feature type="domain" description="Anaphase-promoting complex subunit 5 N-terminal" evidence="19">
    <location>
        <begin position="68"/>
        <end position="188"/>
    </location>
</feature>
<keyword evidence="15" id="KW-0131">Cell cycle</keyword>
<comment type="similarity">
    <text evidence="4">Belongs to the APC5 family.</text>
</comment>
<evidence type="ECO:0000256" key="7">
    <source>
        <dbReference type="ARBA" id="ARBA00022553"/>
    </source>
</evidence>
<dbReference type="Pfam" id="PF12862">
    <property type="entry name" value="ANAPC5"/>
    <property type="match status" value="1"/>
</dbReference>
<dbReference type="InterPro" id="IPR011990">
    <property type="entry name" value="TPR-like_helical_dom_sf"/>
</dbReference>
<keyword evidence="13" id="KW-0206">Cytoskeleton</keyword>
<evidence type="ECO:0000256" key="17">
    <source>
        <dbReference type="ARBA" id="ARBA00045696"/>
    </source>
</evidence>
<dbReference type="GO" id="GO:0051301">
    <property type="term" value="P:cell division"/>
    <property type="evidence" value="ECO:0007669"/>
    <property type="project" value="UniProtKB-KW"/>
</dbReference>
<keyword evidence="8" id="KW-0132">Cell division</keyword>
<dbReference type="EMBL" id="GEDC01008463">
    <property type="protein sequence ID" value="JAS28835.1"/>
    <property type="molecule type" value="Transcribed_RNA"/>
</dbReference>
<evidence type="ECO:0000256" key="5">
    <source>
        <dbReference type="ARBA" id="ARBA00016066"/>
    </source>
</evidence>
<accession>A0A1B6DT51</accession>
<comment type="pathway">
    <text evidence="3">Protein modification; protein ubiquitination.</text>
</comment>
<keyword evidence="7" id="KW-0597">Phosphoprotein</keyword>
<evidence type="ECO:0000256" key="15">
    <source>
        <dbReference type="ARBA" id="ARBA00023306"/>
    </source>
</evidence>
<dbReference type="AlphaFoldDB" id="A0A1B6DT51"/>
<evidence type="ECO:0000256" key="10">
    <source>
        <dbReference type="ARBA" id="ARBA00022776"/>
    </source>
</evidence>
<dbReference type="GO" id="GO:0005680">
    <property type="term" value="C:anaphase-promoting complex"/>
    <property type="evidence" value="ECO:0007669"/>
    <property type="project" value="InterPro"/>
</dbReference>
<evidence type="ECO:0000256" key="11">
    <source>
        <dbReference type="ARBA" id="ARBA00022786"/>
    </source>
</evidence>
<keyword evidence="14" id="KW-0539">Nucleus</keyword>
<proteinExistence type="inferred from homology"/>
<evidence type="ECO:0000256" key="3">
    <source>
        <dbReference type="ARBA" id="ARBA00004906"/>
    </source>
</evidence>
<keyword evidence="6" id="KW-0963">Cytoplasm</keyword>
<evidence type="ECO:0000256" key="2">
    <source>
        <dbReference type="ARBA" id="ARBA00004186"/>
    </source>
</evidence>
<dbReference type="PANTHER" id="PTHR12830:SF9">
    <property type="entry name" value="ANAPHASE-PROMOTING COMPLEX SUBUNIT 5"/>
    <property type="match status" value="1"/>
</dbReference>
<evidence type="ECO:0000256" key="9">
    <source>
        <dbReference type="ARBA" id="ARBA00022737"/>
    </source>
</evidence>
<evidence type="ECO:0000256" key="13">
    <source>
        <dbReference type="ARBA" id="ARBA00023212"/>
    </source>
</evidence>
<dbReference type="GO" id="GO:0005819">
    <property type="term" value="C:spindle"/>
    <property type="evidence" value="ECO:0007669"/>
    <property type="project" value="UniProtKB-SubCell"/>
</dbReference>
<dbReference type="Pfam" id="PF21371">
    <property type="entry name" value="Apc5_N"/>
    <property type="match status" value="1"/>
</dbReference>
<dbReference type="GO" id="GO:0031145">
    <property type="term" value="P:anaphase-promoting complex-dependent catabolic process"/>
    <property type="evidence" value="ECO:0007669"/>
    <property type="project" value="TreeGrafter"/>
</dbReference>
<keyword evidence="12" id="KW-0802">TPR repeat</keyword>
<dbReference type="UniPathway" id="UPA00143"/>
<keyword evidence="10" id="KW-0498">Mitosis</keyword>
<name>A0A1B6DT51_9HEMI</name>
<evidence type="ECO:0000256" key="4">
    <source>
        <dbReference type="ARBA" id="ARBA00007450"/>
    </source>
</evidence>
<sequence length="783" mass="88778">MNAPSFSVPGTSGNKCSIREHITPHKISVIILIHEYFLIRTKENEQEKTTSTEAGLVIEEQPVIVEHTQRNRIDFCLLILKLIQCPDMTYDELENLLDSGKFILVPKLLENYRQSVGYLMKRNVGAIMDLIKEIELPLTDNPPQNSSKPLINRNSPVGVFLRRVILFFHKLTFYQTISICTAFQHYVKIGLQHAPRSSIPTTLPKDADDIEIDEENSDMEITSAPDEFLPFCGFETNDKQNDEITNSEDMDIIKEEVTTYWSRKQAELFIARQALLIQNNENAALDPPVLQEKIRQLLKANPEHAEAHFLSFLNCLRVKEFTGAIESLYHFFDRNAQMNAQCTNEEKSKTYRYAALTLATLHIKFGNNKEAMAALTEAINLAHEVNDNVCLQQTQAWLYKLTDVHKDILMARSISKCSDFGLNHLTSLGTQCFAQFAGTCGGRPSLVFEVIMRSDILNCQFSMINLMSSSLVLRSALWNMYGKTDMASLYSQILLHLDTPDSDQGLTTYNGEATCQALCNVANRLTDLGEYELAFVVIEHAKVRFRNYNWWQLSEQILYFTQALHQGQWQKADLAVKQIATLDKWESLLRKGELLLANGNGIEAMKIVNPILELDENSDPSPSIKVRALLLAAEVSQSDSVTILTSAFSISNYHFLEYHMAIVAMNLAQAQLQLGLTTQALKLMNQSLLAILSSGGCYDQARALLIYAKCKISLGKISQNTEVYSEVLRLLNTVKANFYKVKAYARVKEVAYFQALICHKIGHIDERNKFALEFRQLDEQLTY</sequence>
<protein>
    <recommendedName>
        <fullName evidence="5">Anaphase-promoting complex subunit 5</fullName>
    </recommendedName>
    <alternativeName>
        <fullName evidence="16">Cyclosome subunit 5</fullName>
    </alternativeName>
</protein>
<dbReference type="InterPro" id="IPR048968">
    <property type="entry name" value="Apc5_N"/>
</dbReference>
<dbReference type="Gene3D" id="1.25.40.10">
    <property type="entry name" value="Tetratricopeptide repeat domain"/>
    <property type="match status" value="1"/>
</dbReference>
<evidence type="ECO:0000259" key="18">
    <source>
        <dbReference type="Pfam" id="PF12862"/>
    </source>
</evidence>
<comment type="subcellular location">
    <subcellularLocation>
        <location evidence="2">Cytoplasm</location>
        <location evidence="2">Cytoskeleton</location>
        <location evidence="2">Spindle</location>
    </subcellularLocation>
    <subcellularLocation>
        <location evidence="1">Nucleus</location>
    </subcellularLocation>
</comment>
<evidence type="ECO:0000256" key="16">
    <source>
        <dbReference type="ARBA" id="ARBA00031069"/>
    </source>
</evidence>
<evidence type="ECO:0000256" key="6">
    <source>
        <dbReference type="ARBA" id="ARBA00022490"/>
    </source>
</evidence>
<evidence type="ECO:0000256" key="1">
    <source>
        <dbReference type="ARBA" id="ARBA00004123"/>
    </source>
</evidence>
<dbReference type="CDD" id="cd16270">
    <property type="entry name" value="Apc5_N"/>
    <property type="match status" value="1"/>
</dbReference>
<dbReference type="GO" id="GO:0070979">
    <property type="term" value="P:protein K11-linked ubiquitination"/>
    <property type="evidence" value="ECO:0007669"/>
    <property type="project" value="TreeGrafter"/>
</dbReference>
<keyword evidence="11" id="KW-0833">Ubl conjugation pathway</keyword>
<dbReference type="InterPro" id="IPR026000">
    <property type="entry name" value="Apc5_dom"/>
</dbReference>
<dbReference type="InterPro" id="IPR037679">
    <property type="entry name" value="Apc5"/>
</dbReference>
<dbReference type="SUPFAM" id="SSF48452">
    <property type="entry name" value="TPR-like"/>
    <property type="match status" value="2"/>
</dbReference>
<feature type="domain" description="Anaphase-promoting complex subunit 5" evidence="18">
    <location>
        <begin position="308"/>
        <end position="402"/>
    </location>
</feature>
<reference evidence="20" key="1">
    <citation type="submission" date="2015-12" db="EMBL/GenBank/DDBJ databases">
        <title>De novo transcriptome assembly of four potential Pierce s Disease insect vectors from Arizona vineyards.</title>
        <authorList>
            <person name="Tassone E.E."/>
        </authorList>
    </citation>
    <scope>NUCLEOTIDE SEQUENCE</scope>
</reference>
<comment type="function">
    <text evidence="17">Component of the anaphase promoting complex/cyclosome (APC/C), a cell cycle-regulated E3 ubiquitin ligase that controls progression through mitosis and the G1 phase of the cell cycle. The APC/C complex acts by mediating ubiquitination and subsequent degradation of target proteins: it mainly mediates the formation of 'Lys-11'-linked polyubiquitin chains and, to a lower extent, the formation of 'Lys-48'- and 'Lys-63'-linked polyubiquitin chains. The APC/C complex catalyzes assembly of branched 'Lys-11'-/'Lys-48'-linked branched ubiquitin chains on target proteins.</text>
</comment>
<gene>
    <name evidence="20" type="ORF">g.4467</name>
</gene>
<keyword evidence="9" id="KW-0677">Repeat</keyword>
<dbReference type="PANTHER" id="PTHR12830">
    <property type="entry name" value="ANAPHASE-PROMOTING COMPLEX SUBUNIT 5"/>
    <property type="match status" value="1"/>
</dbReference>
<evidence type="ECO:0000256" key="8">
    <source>
        <dbReference type="ARBA" id="ARBA00022618"/>
    </source>
</evidence>
<evidence type="ECO:0000313" key="20">
    <source>
        <dbReference type="EMBL" id="JAS28835.1"/>
    </source>
</evidence>
<dbReference type="GO" id="GO:0045842">
    <property type="term" value="P:positive regulation of mitotic metaphase/anaphase transition"/>
    <property type="evidence" value="ECO:0007669"/>
    <property type="project" value="TreeGrafter"/>
</dbReference>
<evidence type="ECO:0000259" key="19">
    <source>
        <dbReference type="Pfam" id="PF21371"/>
    </source>
</evidence>
<organism evidence="20">
    <name type="scientific">Clastoptera arizonana</name>
    <name type="common">Arizona spittle bug</name>
    <dbReference type="NCBI Taxonomy" id="38151"/>
    <lineage>
        <taxon>Eukaryota</taxon>
        <taxon>Metazoa</taxon>
        <taxon>Ecdysozoa</taxon>
        <taxon>Arthropoda</taxon>
        <taxon>Hexapoda</taxon>
        <taxon>Insecta</taxon>
        <taxon>Pterygota</taxon>
        <taxon>Neoptera</taxon>
        <taxon>Paraneoptera</taxon>
        <taxon>Hemiptera</taxon>
        <taxon>Auchenorrhyncha</taxon>
        <taxon>Cercopoidea</taxon>
        <taxon>Clastopteridae</taxon>
        <taxon>Clastoptera</taxon>
    </lineage>
</organism>